<gene>
    <name evidence="2" type="ORF">BU24DRAFT_7135</name>
</gene>
<feature type="compositionally biased region" description="Low complexity" evidence="1">
    <location>
        <begin position="43"/>
        <end position="55"/>
    </location>
</feature>
<accession>A0A6A5Y7D4</accession>
<protein>
    <submittedName>
        <fullName evidence="2">Uncharacterized protein</fullName>
    </submittedName>
</protein>
<name>A0A6A5Y7D4_9PLEO</name>
<evidence type="ECO:0000313" key="2">
    <source>
        <dbReference type="EMBL" id="KAF2020710.1"/>
    </source>
</evidence>
<dbReference type="Proteomes" id="UP000799778">
    <property type="component" value="Unassembled WGS sequence"/>
</dbReference>
<evidence type="ECO:0000256" key="1">
    <source>
        <dbReference type="SAM" id="MobiDB-lite"/>
    </source>
</evidence>
<dbReference type="EMBL" id="ML978066">
    <property type="protein sequence ID" value="KAF2020710.1"/>
    <property type="molecule type" value="Genomic_DNA"/>
</dbReference>
<reference evidence="2" key="1">
    <citation type="journal article" date="2020" name="Stud. Mycol.">
        <title>101 Dothideomycetes genomes: a test case for predicting lifestyles and emergence of pathogens.</title>
        <authorList>
            <person name="Haridas S."/>
            <person name="Albert R."/>
            <person name="Binder M."/>
            <person name="Bloem J."/>
            <person name="Labutti K."/>
            <person name="Salamov A."/>
            <person name="Andreopoulos B."/>
            <person name="Baker S."/>
            <person name="Barry K."/>
            <person name="Bills G."/>
            <person name="Bluhm B."/>
            <person name="Cannon C."/>
            <person name="Castanera R."/>
            <person name="Culley D."/>
            <person name="Daum C."/>
            <person name="Ezra D."/>
            <person name="Gonzalez J."/>
            <person name="Henrissat B."/>
            <person name="Kuo A."/>
            <person name="Liang C."/>
            <person name="Lipzen A."/>
            <person name="Lutzoni F."/>
            <person name="Magnuson J."/>
            <person name="Mondo S."/>
            <person name="Nolan M."/>
            <person name="Ohm R."/>
            <person name="Pangilinan J."/>
            <person name="Park H.-J."/>
            <person name="Ramirez L."/>
            <person name="Alfaro M."/>
            <person name="Sun H."/>
            <person name="Tritt A."/>
            <person name="Yoshinaga Y."/>
            <person name="Zwiers L.-H."/>
            <person name="Turgeon B."/>
            <person name="Goodwin S."/>
            <person name="Spatafora J."/>
            <person name="Crous P."/>
            <person name="Grigoriev I."/>
        </authorList>
    </citation>
    <scope>NUCLEOTIDE SEQUENCE</scope>
    <source>
        <strain evidence="2">CBS 175.79</strain>
    </source>
</reference>
<dbReference type="GeneID" id="54291956"/>
<evidence type="ECO:0000313" key="3">
    <source>
        <dbReference type="Proteomes" id="UP000799778"/>
    </source>
</evidence>
<sequence length="174" mass="19341">MTYFSLIDNRPIDSSYKAGMSLDHVRRISKISNDEVLLDHHTNTPSTSPSPSAAAQFPQDNQTAPKSHAPSQPQANYFIFFGFITLMAERSTHDGNHGKLAFRGPAWRGERGVCLALHDAPRTNVHRACMVRKDWRLLSGAKHADRSFDVGNWALAASGGRSVKHLHARVENVR</sequence>
<feature type="compositionally biased region" description="Polar residues" evidence="1">
    <location>
        <begin position="58"/>
        <end position="71"/>
    </location>
</feature>
<keyword evidence="3" id="KW-1185">Reference proteome</keyword>
<dbReference type="RefSeq" id="XP_033389049.1">
    <property type="nucleotide sequence ID" value="XM_033534559.1"/>
</dbReference>
<organism evidence="2 3">
    <name type="scientific">Aaosphaeria arxii CBS 175.79</name>
    <dbReference type="NCBI Taxonomy" id="1450172"/>
    <lineage>
        <taxon>Eukaryota</taxon>
        <taxon>Fungi</taxon>
        <taxon>Dikarya</taxon>
        <taxon>Ascomycota</taxon>
        <taxon>Pezizomycotina</taxon>
        <taxon>Dothideomycetes</taxon>
        <taxon>Pleosporomycetidae</taxon>
        <taxon>Pleosporales</taxon>
        <taxon>Pleosporales incertae sedis</taxon>
        <taxon>Aaosphaeria</taxon>
    </lineage>
</organism>
<proteinExistence type="predicted"/>
<feature type="region of interest" description="Disordered" evidence="1">
    <location>
        <begin position="39"/>
        <end position="71"/>
    </location>
</feature>
<dbReference type="AlphaFoldDB" id="A0A6A5Y7D4"/>